<sequence>MFRSGGQSDAKSTLFSFQAILVLIYQPSEGMKGDPNKDKALLTPLPERSRGGRHSWFVAGFVSRKLRDQPLLKSINFANAENRQSPCRMIMQHVEDILCSGLIWVHSAKLNFLYNFSTSELTFS</sequence>
<dbReference type="EMBL" id="BMAU01021315">
    <property type="protein sequence ID" value="GFY12695.1"/>
    <property type="molecule type" value="Genomic_DNA"/>
</dbReference>
<keyword evidence="2" id="KW-1185">Reference proteome</keyword>
<dbReference type="Proteomes" id="UP000887159">
    <property type="component" value="Unassembled WGS sequence"/>
</dbReference>
<protein>
    <submittedName>
        <fullName evidence="1">Uncharacterized protein</fullName>
    </submittedName>
</protein>
<accession>A0A8X6VN13</accession>
<comment type="caution">
    <text evidence="1">The sequence shown here is derived from an EMBL/GenBank/DDBJ whole genome shotgun (WGS) entry which is preliminary data.</text>
</comment>
<organism evidence="1 2">
    <name type="scientific">Trichonephila clavipes</name>
    <name type="common">Golden silk orbweaver</name>
    <name type="synonym">Nephila clavipes</name>
    <dbReference type="NCBI Taxonomy" id="2585209"/>
    <lineage>
        <taxon>Eukaryota</taxon>
        <taxon>Metazoa</taxon>
        <taxon>Ecdysozoa</taxon>
        <taxon>Arthropoda</taxon>
        <taxon>Chelicerata</taxon>
        <taxon>Arachnida</taxon>
        <taxon>Araneae</taxon>
        <taxon>Araneomorphae</taxon>
        <taxon>Entelegynae</taxon>
        <taxon>Araneoidea</taxon>
        <taxon>Nephilidae</taxon>
        <taxon>Trichonephila</taxon>
    </lineage>
</organism>
<evidence type="ECO:0000313" key="2">
    <source>
        <dbReference type="Proteomes" id="UP000887159"/>
    </source>
</evidence>
<evidence type="ECO:0000313" key="1">
    <source>
        <dbReference type="EMBL" id="GFY12695.1"/>
    </source>
</evidence>
<dbReference type="AlphaFoldDB" id="A0A8X6VN13"/>
<gene>
    <name evidence="1" type="ORF">TNCV_2448861</name>
</gene>
<name>A0A8X6VN13_TRICX</name>
<reference evidence="1" key="1">
    <citation type="submission" date="2020-08" db="EMBL/GenBank/DDBJ databases">
        <title>Multicomponent nature underlies the extraordinary mechanical properties of spider dragline silk.</title>
        <authorList>
            <person name="Kono N."/>
            <person name="Nakamura H."/>
            <person name="Mori M."/>
            <person name="Yoshida Y."/>
            <person name="Ohtoshi R."/>
            <person name="Malay A.D."/>
            <person name="Moran D.A.P."/>
            <person name="Tomita M."/>
            <person name="Numata K."/>
            <person name="Arakawa K."/>
        </authorList>
    </citation>
    <scope>NUCLEOTIDE SEQUENCE</scope>
</reference>
<proteinExistence type="predicted"/>